<keyword evidence="5 9" id="KW-0812">Transmembrane</keyword>
<feature type="transmembrane region" description="Helical" evidence="9">
    <location>
        <begin position="284"/>
        <end position="304"/>
    </location>
</feature>
<keyword evidence="6 9" id="KW-1133">Transmembrane helix</keyword>
<evidence type="ECO:0000256" key="7">
    <source>
        <dbReference type="ARBA" id="ARBA00023065"/>
    </source>
</evidence>
<keyword evidence="12" id="KW-1185">Reference proteome</keyword>
<keyword evidence="8 9" id="KW-0472">Membrane</keyword>
<organism evidence="11 12">
    <name type="scientific">Thalassolituus marinus</name>
    <dbReference type="NCBI Taxonomy" id="671053"/>
    <lineage>
        <taxon>Bacteria</taxon>
        <taxon>Pseudomonadati</taxon>
        <taxon>Pseudomonadota</taxon>
        <taxon>Gammaproteobacteria</taxon>
        <taxon>Oceanospirillales</taxon>
        <taxon>Oceanospirillaceae</taxon>
        <taxon>Thalassolituus</taxon>
    </lineage>
</organism>
<accession>A0ABS7ZSH1</accession>
<keyword evidence="2" id="KW-0813">Transport</keyword>
<dbReference type="RefSeq" id="WP_225675771.1">
    <property type="nucleotide sequence ID" value="NZ_JAEDAH010000088.1"/>
</dbReference>
<proteinExistence type="predicted"/>
<protein>
    <submittedName>
        <fullName evidence="11">Cation:proton antiporter</fullName>
    </submittedName>
</protein>
<evidence type="ECO:0000256" key="3">
    <source>
        <dbReference type="ARBA" id="ARBA00022449"/>
    </source>
</evidence>
<feature type="transmembrane region" description="Helical" evidence="9">
    <location>
        <begin position="115"/>
        <end position="135"/>
    </location>
</feature>
<comment type="caution">
    <text evidence="11">The sequence shown here is derived from an EMBL/GenBank/DDBJ whole genome shotgun (WGS) entry which is preliminary data.</text>
</comment>
<feature type="transmembrane region" description="Helical" evidence="9">
    <location>
        <begin position="6"/>
        <end position="21"/>
    </location>
</feature>
<sequence length="405" mass="44123">MLDSPLALIIAAAIFLYGLLSRKTEKAAITAPMMFVALGMLCGPLLLNWSAPELEGGGLMLLAELSLALILFTDASQIERSHLVRFENLPIRLLAIGLPLTILLGALLAHSLFASGWLLAALLAIMLAPTDAALAQSIFHKRDIDESLRHSITVESGLNDGIALPVLLFVLALLAGSQQGDSHHVDHLHWLLFIGQQFLIGTLWGFMTGRIGGALSERAAHQQWMTPLYQRLSAPALALIAYSGAEVLGGNGFIAAFLAGLFLSSHHARVIERLKEFGEAEGQLLSLLIFFFFGLIFVPDAIPYMSLKALIYAVLSLTVVRIIPVFIALLGTRLQFRASLFLAWFGPRGIASILYLLLVMEQLGFTSAADREFFATTVLTVLLSIFLHGLSARLFHRLQLPPTQR</sequence>
<evidence type="ECO:0000313" key="12">
    <source>
        <dbReference type="Proteomes" id="UP000714380"/>
    </source>
</evidence>
<feature type="transmembrane region" description="Helical" evidence="9">
    <location>
        <begin position="373"/>
        <end position="395"/>
    </location>
</feature>
<dbReference type="EMBL" id="JAEDAH010000088">
    <property type="protein sequence ID" value="MCA6064619.1"/>
    <property type="molecule type" value="Genomic_DNA"/>
</dbReference>
<dbReference type="InterPro" id="IPR038770">
    <property type="entry name" value="Na+/solute_symporter_sf"/>
</dbReference>
<keyword evidence="3" id="KW-0050">Antiport</keyword>
<feature type="transmembrane region" description="Helical" evidence="9">
    <location>
        <begin position="156"/>
        <end position="176"/>
    </location>
</feature>
<evidence type="ECO:0000256" key="1">
    <source>
        <dbReference type="ARBA" id="ARBA00004651"/>
    </source>
</evidence>
<feature type="transmembrane region" description="Helical" evidence="9">
    <location>
        <begin position="89"/>
        <end position="109"/>
    </location>
</feature>
<dbReference type="PANTHER" id="PTHR32507:SF8">
    <property type="entry name" value="CNH1P"/>
    <property type="match status" value="1"/>
</dbReference>
<dbReference type="Gene3D" id="1.20.1530.20">
    <property type="match status" value="1"/>
</dbReference>
<reference evidence="11 12" key="1">
    <citation type="submission" date="2020-12" db="EMBL/GenBank/DDBJ databases">
        <title>Novel Thalassolituus-related marine hydrocarbonoclastic bacteria mediated algae-derived hydrocarbons mineralization in twilight zone of the northern South China Sea.</title>
        <authorList>
            <person name="Dong C."/>
        </authorList>
    </citation>
    <scope>NUCLEOTIDE SEQUENCE [LARGE SCALE GENOMIC DNA]</scope>
    <source>
        <strain evidence="11 12">IMCC1826</strain>
    </source>
</reference>
<dbReference type="InterPro" id="IPR006153">
    <property type="entry name" value="Cation/H_exchanger_TM"/>
</dbReference>
<evidence type="ECO:0000313" key="11">
    <source>
        <dbReference type="EMBL" id="MCA6064619.1"/>
    </source>
</evidence>
<name>A0ABS7ZSH1_9GAMM</name>
<feature type="transmembrane region" description="Helical" evidence="9">
    <location>
        <begin position="310"/>
        <end position="331"/>
    </location>
</feature>
<dbReference type="Pfam" id="PF00999">
    <property type="entry name" value="Na_H_Exchanger"/>
    <property type="match status" value="1"/>
</dbReference>
<feature type="domain" description="Cation/H+ exchanger transmembrane" evidence="10">
    <location>
        <begin position="13"/>
        <end position="393"/>
    </location>
</feature>
<dbReference type="PANTHER" id="PTHR32507">
    <property type="entry name" value="NA(+)/H(+) ANTIPORTER 1"/>
    <property type="match status" value="1"/>
</dbReference>
<dbReference type="Proteomes" id="UP000714380">
    <property type="component" value="Unassembled WGS sequence"/>
</dbReference>
<comment type="subcellular location">
    <subcellularLocation>
        <location evidence="1">Cell membrane</location>
        <topology evidence="1">Multi-pass membrane protein</topology>
    </subcellularLocation>
</comment>
<evidence type="ECO:0000256" key="2">
    <source>
        <dbReference type="ARBA" id="ARBA00022448"/>
    </source>
</evidence>
<gene>
    <name evidence="11" type="ORF">I9W95_13475</name>
</gene>
<evidence type="ECO:0000256" key="8">
    <source>
        <dbReference type="ARBA" id="ARBA00023136"/>
    </source>
</evidence>
<evidence type="ECO:0000256" key="5">
    <source>
        <dbReference type="ARBA" id="ARBA00022692"/>
    </source>
</evidence>
<feature type="transmembrane region" description="Helical" evidence="9">
    <location>
        <begin position="28"/>
        <end position="47"/>
    </location>
</feature>
<evidence type="ECO:0000256" key="9">
    <source>
        <dbReference type="SAM" id="Phobius"/>
    </source>
</evidence>
<keyword evidence="4" id="KW-1003">Cell membrane</keyword>
<feature type="transmembrane region" description="Helical" evidence="9">
    <location>
        <begin position="338"/>
        <end position="358"/>
    </location>
</feature>
<evidence type="ECO:0000256" key="6">
    <source>
        <dbReference type="ARBA" id="ARBA00022989"/>
    </source>
</evidence>
<evidence type="ECO:0000259" key="10">
    <source>
        <dbReference type="Pfam" id="PF00999"/>
    </source>
</evidence>
<keyword evidence="7" id="KW-0406">Ion transport</keyword>
<feature type="transmembrane region" description="Helical" evidence="9">
    <location>
        <begin position="188"/>
        <end position="207"/>
    </location>
</feature>
<evidence type="ECO:0000256" key="4">
    <source>
        <dbReference type="ARBA" id="ARBA00022475"/>
    </source>
</evidence>